<organism evidence="1 2">
    <name type="scientific">Populus tomentosa</name>
    <name type="common">Chinese white poplar</name>
    <dbReference type="NCBI Taxonomy" id="118781"/>
    <lineage>
        <taxon>Eukaryota</taxon>
        <taxon>Viridiplantae</taxon>
        <taxon>Streptophyta</taxon>
        <taxon>Embryophyta</taxon>
        <taxon>Tracheophyta</taxon>
        <taxon>Spermatophyta</taxon>
        <taxon>Magnoliopsida</taxon>
        <taxon>eudicotyledons</taxon>
        <taxon>Gunneridae</taxon>
        <taxon>Pentapetalae</taxon>
        <taxon>rosids</taxon>
        <taxon>fabids</taxon>
        <taxon>Malpighiales</taxon>
        <taxon>Salicaceae</taxon>
        <taxon>Saliceae</taxon>
        <taxon>Populus</taxon>
    </lineage>
</organism>
<keyword evidence="2" id="KW-1185">Reference proteome</keyword>
<comment type="caution">
    <text evidence="1">The sequence shown here is derived from an EMBL/GenBank/DDBJ whole genome shotgun (WGS) entry which is preliminary data.</text>
</comment>
<sequence length="169" mass="18755">MNARALLCKELMMGCTLDKIIQRIRFGVSSQFAETVGLTQNSTALHPMIFFSLFLSDIKFQLGSLSPFECGKYRNYLTTKWERTCGSGPQGKTRAGMMPFVMLNSILYNFSRDSASSCLQEAACGNGAAHPLRNPVMHGEDRLHRGKLILECAEGYPVLGVKLMVIHSE</sequence>
<evidence type="ECO:0000313" key="1">
    <source>
        <dbReference type="EMBL" id="KAG6739698.1"/>
    </source>
</evidence>
<protein>
    <submittedName>
        <fullName evidence="1">Uncharacterized protein</fullName>
    </submittedName>
</protein>
<dbReference type="EMBL" id="JAAWWB010000036">
    <property type="protein sequence ID" value="KAG6739698.1"/>
    <property type="molecule type" value="Genomic_DNA"/>
</dbReference>
<dbReference type="OrthoDB" id="10506932at2759"/>
<reference evidence="1" key="1">
    <citation type="journal article" date="2020" name="bioRxiv">
        <title>Hybrid origin of Populus tomentosa Carr. identified through genome sequencing and phylogenomic analysis.</title>
        <authorList>
            <person name="An X."/>
            <person name="Gao K."/>
            <person name="Chen Z."/>
            <person name="Li J."/>
            <person name="Yang X."/>
            <person name="Yang X."/>
            <person name="Zhou J."/>
            <person name="Guo T."/>
            <person name="Zhao T."/>
            <person name="Huang S."/>
            <person name="Miao D."/>
            <person name="Khan W.U."/>
            <person name="Rao P."/>
            <person name="Ye M."/>
            <person name="Lei B."/>
            <person name="Liao W."/>
            <person name="Wang J."/>
            <person name="Ji L."/>
            <person name="Li Y."/>
            <person name="Guo B."/>
            <person name="Mustafa N.S."/>
            <person name="Li S."/>
            <person name="Yun Q."/>
            <person name="Keller S.R."/>
            <person name="Mao J."/>
            <person name="Zhang R."/>
            <person name="Strauss S.H."/>
        </authorList>
    </citation>
    <scope>NUCLEOTIDE SEQUENCE</scope>
    <source>
        <strain evidence="1">GM15</strain>
        <tissue evidence="1">Leaf</tissue>
    </source>
</reference>
<gene>
    <name evidence="1" type="ORF">POTOM_057312</name>
</gene>
<evidence type="ECO:0000313" key="2">
    <source>
        <dbReference type="Proteomes" id="UP000886885"/>
    </source>
</evidence>
<dbReference type="AlphaFoldDB" id="A0A8X7Y0M8"/>
<dbReference type="Proteomes" id="UP000886885">
    <property type="component" value="Chromosome 18D"/>
</dbReference>
<accession>A0A8X7Y0M8</accession>
<proteinExistence type="predicted"/>
<name>A0A8X7Y0M8_POPTO</name>